<gene>
    <name evidence="2" type="ORF">SAMN05192542_104435</name>
</gene>
<keyword evidence="3" id="KW-1185">Reference proteome</keyword>
<dbReference type="RefSeq" id="WP_090547673.1">
    <property type="nucleotide sequence ID" value="NZ_FNSR01000002.1"/>
</dbReference>
<dbReference type="Gene3D" id="3.30.470.20">
    <property type="entry name" value="ATP-grasp fold, B domain"/>
    <property type="match status" value="1"/>
</dbReference>
<evidence type="ECO:0000313" key="3">
    <source>
        <dbReference type="Proteomes" id="UP000199120"/>
    </source>
</evidence>
<dbReference type="InterPro" id="IPR003806">
    <property type="entry name" value="ATP-grasp_PylC-type"/>
</dbReference>
<dbReference type="SUPFAM" id="SSF56059">
    <property type="entry name" value="Glutathione synthetase ATP-binding domain-like"/>
    <property type="match status" value="1"/>
</dbReference>
<reference evidence="3" key="1">
    <citation type="submission" date="2016-10" db="EMBL/GenBank/DDBJ databases">
        <authorList>
            <person name="Varghese N."/>
            <person name="Submissions S."/>
        </authorList>
    </citation>
    <scope>NUCLEOTIDE SEQUENCE [LARGE SCALE GENOMIC DNA]</scope>
    <source>
        <strain evidence="3">LMG 26416</strain>
    </source>
</reference>
<accession>A0A1H7LNX6</accession>
<keyword evidence="2" id="KW-0436">Ligase</keyword>
<feature type="domain" description="ATP-grasp fold PylC-type" evidence="1">
    <location>
        <begin position="126"/>
        <end position="278"/>
    </location>
</feature>
<dbReference type="GO" id="GO:0005524">
    <property type="term" value="F:ATP binding"/>
    <property type="evidence" value="ECO:0007669"/>
    <property type="project" value="InterPro"/>
</dbReference>
<dbReference type="Pfam" id="PF02655">
    <property type="entry name" value="ATP-grasp_3"/>
    <property type="match status" value="1"/>
</dbReference>
<evidence type="ECO:0000259" key="1">
    <source>
        <dbReference type="Pfam" id="PF02655"/>
    </source>
</evidence>
<sequence length="405" mass="42900">MVARTQAAGAPFVAIAGLSARLFAQSARRAGWRVAALDRFGDRDTRDASQCWFDIGDAGLSIDRERLIEALTRVARLPKLIGWIGVGGVEPFVADLASMRGLPPYLGNEAAASAAVREPRRFFALLDELGIAHPPVSDTPPSAPDGWLYKLADGCGGVHVREAARVLASGETLTDGKGYFQQRRPGLAMSALFVAARGDARVIGFSEQTSCAYGDMPFIHTGAIGPLDPPPRTAERIADAIRAIVARTGLVGINSFDFLLGQDDGSFELLEVNARPSSTLAIYDNAWPHAWPRGLLACHVEACVRGALPPPSPRAADARARVAQEVLFSPCPFAVGAAFSDACAHDPGCADVPMPGTRVATGDPVCTLVARAPELTALRGALDAARERVLQRLSLCHEPAHVFAE</sequence>
<name>A0A1H7LNX6_9BURK</name>
<dbReference type="OrthoDB" id="5572734at2"/>
<protein>
    <submittedName>
        <fullName evidence="2">Predicted ATP-dependent carboligase, ATP-grasp superfamily</fullName>
    </submittedName>
</protein>
<dbReference type="Proteomes" id="UP000199120">
    <property type="component" value="Unassembled WGS sequence"/>
</dbReference>
<dbReference type="EMBL" id="FOAJ01000004">
    <property type="protein sequence ID" value="SEL00631.1"/>
    <property type="molecule type" value="Genomic_DNA"/>
</dbReference>
<dbReference type="GO" id="GO:0046872">
    <property type="term" value="F:metal ion binding"/>
    <property type="evidence" value="ECO:0007669"/>
    <property type="project" value="InterPro"/>
</dbReference>
<organism evidence="2 3">
    <name type="scientific">Paraburkholderia caballeronis</name>
    <dbReference type="NCBI Taxonomy" id="416943"/>
    <lineage>
        <taxon>Bacteria</taxon>
        <taxon>Pseudomonadati</taxon>
        <taxon>Pseudomonadota</taxon>
        <taxon>Betaproteobacteria</taxon>
        <taxon>Burkholderiales</taxon>
        <taxon>Burkholderiaceae</taxon>
        <taxon>Paraburkholderia</taxon>
    </lineage>
</organism>
<dbReference type="AlphaFoldDB" id="A0A1H7LNX6"/>
<evidence type="ECO:0000313" key="2">
    <source>
        <dbReference type="EMBL" id="SEL00631.1"/>
    </source>
</evidence>
<proteinExistence type="predicted"/>
<dbReference type="STRING" id="416943.SAMN05445871_3742"/>
<dbReference type="GO" id="GO:0016874">
    <property type="term" value="F:ligase activity"/>
    <property type="evidence" value="ECO:0007669"/>
    <property type="project" value="UniProtKB-KW"/>
</dbReference>